<comment type="caution">
    <text evidence="2">The sequence shown here is derived from an EMBL/GenBank/DDBJ whole genome shotgun (WGS) entry which is preliminary data.</text>
</comment>
<dbReference type="Proteomes" id="UP000653343">
    <property type="component" value="Unassembled WGS sequence"/>
</dbReference>
<reference evidence="3" key="1">
    <citation type="journal article" date="2019" name="Int. J. Syst. Evol. Microbiol.">
        <title>The Global Catalogue of Microorganisms (GCM) 10K type strain sequencing project: providing services to taxonomists for standard genome sequencing and annotation.</title>
        <authorList>
            <consortium name="The Broad Institute Genomics Platform"/>
            <consortium name="The Broad Institute Genome Sequencing Center for Infectious Disease"/>
            <person name="Wu L."/>
            <person name="Ma J."/>
        </authorList>
    </citation>
    <scope>NUCLEOTIDE SEQUENCE [LARGE SCALE GENOMIC DNA]</scope>
    <source>
        <strain evidence="3">KCTC 23917</strain>
    </source>
</reference>
<sequence length="208" mass="23435">MTLRYRALLAAFAALVTCSGLSLFSTAARAEEQTFPAKLSRQEQIQISQQACLEPHGLEAAEIDARSFTPNGKASYADVRCRPHKALRQRPLYYVTQCARDGSQWVCAQDELETIVALGKRELLVRPGSLAPEKAVDTVQSIWRYQYFQGMSIDKALESVCSTGMGDRADLVEISCKRWSVTVSYWCPKEARKEPCPRVIYMHERKLP</sequence>
<dbReference type="EMBL" id="BMYU01000003">
    <property type="protein sequence ID" value="GGX38644.1"/>
    <property type="molecule type" value="Genomic_DNA"/>
</dbReference>
<gene>
    <name evidence="2" type="ORF">GCM10010946_16160</name>
</gene>
<protein>
    <submittedName>
        <fullName evidence="2">Uncharacterized protein</fullName>
    </submittedName>
</protein>
<evidence type="ECO:0000313" key="2">
    <source>
        <dbReference type="EMBL" id="GGX38644.1"/>
    </source>
</evidence>
<name>A0ABQ2XXD3_9BURK</name>
<keyword evidence="3" id="KW-1185">Reference proteome</keyword>
<dbReference type="RefSeq" id="WP_189356560.1">
    <property type="nucleotide sequence ID" value="NZ_BMYU01000003.1"/>
</dbReference>
<evidence type="ECO:0000256" key="1">
    <source>
        <dbReference type="SAM" id="SignalP"/>
    </source>
</evidence>
<proteinExistence type="predicted"/>
<feature type="signal peptide" evidence="1">
    <location>
        <begin position="1"/>
        <end position="30"/>
    </location>
</feature>
<accession>A0ABQ2XXD3</accession>
<evidence type="ECO:0000313" key="3">
    <source>
        <dbReference type="Proteomes" id="UP000653343"/>
    </source>
</evidence>
<organism evidence="2 3">
    <name type="scientific">Undibacterium squillarum</name>
    <dbReference type="NCBI Taxonomy" id="1131567"/>
    <lineage>
        <taxon>Bacteria</taxon>
        <taxon>Pseudomonadati</taxon>
        <taxon>Pseudomonadota</taxon>
        <taxon>Betaproteobacteria</taxon>
        <taxon>Burkholderiales</taxon>
        <taxon>Oxalobacteraceae</taxon>
        <taxon>Undibacterium</taxon>
    </lineage>
</organism>
<keyword evidence="1" id="KW-0732">Signal</keyword>
<feature type="chain" id="PRO_5045315363" evidence="1">
    <location>
        <begin position="31"/>
        <end position="208"/>
    </location>
</feature>